<evidence type="ECO:0000313" key="7">
    <source>
        <dbReference type="EMBL" id="EYC14353.1"/>
    </source>
</evidence>
<proteinExistence type="predicted"/>
<keyword evidence="2 5" id="KW-0812">Transmembrane</keyword>
<evidence type="ECO:0000256" key="3">
    <source>
        <dbReference type="ARBA" id="ARBA00022989"/>
    </source>
</evidence>
<feature type="transmembrane region" description="Helical" evidence="5">
    <location>
        <begin position="63"/>
        <end position="83"/>
    </location>
</feature>
<evidence type="ECO:0000256" key="1">
    <source>
        <dbReference type="ARBA" id="ARBA00004141"/>
    </source>
</evidence>
<comment type="caution">
    <text evidence="7">The sequence shown here is derived from an EMBL/GenBank/DDBJ whole genome shotgun (WGS) entry which is preliminary data.</text>
</comment>
<feature type="transmembrane region" description="Helical" evidence="5">
    <location>
        <begin position="112"/>
        <end position="136"/>
    </location>
</feature>
<feature type="transmembrane region" description="Helical" evidence="5">
    <location>
        <begin position="341"/>
        <end position="372"/>
    </location>
</feature>
<dbReference type="SUPFAM" id="SSF103473">
    <property type="entry name" value="MFS general substrate transporter"/>
    <property type="match status" value="1"/>
</dbReference>
<evidence type="ECO:0000256" key="4">
    <source>
        <dbReference type="ARBA" id="ARBA00023136"/>
    </source>
</evidence>
<feature type="transmembrane region" description="Helical" evidence="5">
    <location>
        <begin position="157"/>
        <end position="179"/>
    </location>
</feature>
<dbReference type="InterPro" id="IPR020846">
    <property type="entry name" value="MFS_dom"/>
</dbReference>
<evidence type="ECO:0000256" key="5">
    <source>
        <dbReference type="SAM" id="Phobius"/>
    </source>
</evidence>
<dbReference type="GO" id="GO:0015291">
    <property type="term" value="F:secondary active transmembrane transporter activity"/>
    <property type="evidence" value="ECO:0007669"/>
    <property type="project" value="UniProtKB-ARBA"/>
</dbReference>
<sequence length="453" mass="49318">MLRRPGEHDEPHIKRLWSKTESRIWTVTLFSGTSVLYASRVALPICAAAIAKEFDWNKTDSGTVLSCFFWGYALTQLIAGGFADAFGGENVLPISSLVWIVLTFFTPQLFDFAYWSGLPLIVLLLTRILTGIGQAFHIPSMASMVSRHLTAADKGRVFGVILAGSHCGTVLAGSVGSILVEKYGWRALFQFVGVLSLLWYWCLHFVLSRSGYRQPLTPSSTESADLDKKDLLKDRPEQNGHISISGITIASSAVPWRALFRHPAFWAAAVAQYTGGNAYFTMFNWLPSYFHETFPKAQGIVYNVVPNLSIVFTSMVAPFLATRLLNSGKSMTLTRKIMEGVSLVGVAICLFVVPGTSSFVPALLVFSLAMACRGLHHGGVSVNPHDFAPHHTGAVFGIFNACGAITGFIGVYVAGHILDATNNNWSYVFIITGVQCIIGAVVYGRYGTGTKII</sequence>
<name>A0A016UIA2_9BILA</name>
<organism evidence="7 8">
    <name type="scientific">Ancylostoma ceylanicum</name>
    <dbReference type="NCBI Taxonomy" id="53326"/>
    <lineage>
        <taxon>Eukaryota</taxon>
        <taxon>Metazoa</taxon>
        <taxon>Ecdysozoa</taxon>
        <taxon>Nematoda</taxon>
        <taxon>Chromadorea</taxon>
        <taxon>Rhabditida</taxon>
        <taxon>Rhabditina</taxon>
        <taxon>Rhabditomorpha</taxon>
        <taxon>Strongyloidea</taxon>
        <taxon>Ancylostomatidae</taxon>
        <taxon>Ancylostomatinae</taxon>
        <taxon>Ancylostoma</taxon>
    </lineage>
</organism>
<gene>
    <name evidence="7" type="primary">Acey_s0041.g486</name>
    <name evidence="7" type="synonym">Acey-vnut-1</name>
    <name evidence="7" type="ORF">Y032_0041g486</name>
</gene>
<dbReference type="AlphaFoldDB" id="A0A016UIA2"/>
<evidence type="ECO:0000259" key="6">
    <source>
        <dbReference type="PROSITE" id="PS50850"/>
    </source>
</evidence>
<feature type="transmembrane region" description="Helical" evidence="5">
    <location>
        <begin position="393"/>
        <end position="413"/>
    </location>
</feature>
<dbReference type="Pfam" id="PF07690">
    <property type="entry name" value="MFS_1"/>
    <property type="match status" value="1"/>
</dbReference>
<dbReference type="FunFam" id="1.20.1250.20:FF:000059">
    <property type="entry name" value="Solute carrier family 17 member 9"/>
    <property type="match status" value="1"/>
</dbReference>
<feature type="transmembrane region" description="Helical" evidence="5">
    <location>
        <begin position="24"/>
        <end position="51"/>
    </location>
</feature>
<dbReference type="Gene3D" id="1.20.1250.20">
    <property type="entry name" value="MFS general substrate transporter like domains"/>
    <property type="match status" value="1"/>
</dbReference>
<feature type="transmembrane region" description="Helical" evidence="5">
    <location>
        <begin position="185"/>
        <end position="207"/>
    </location>
</feature>
<dbReference type="GO" id="GO:0016020">
    <property type="term" value="C:membrane"/>
    <property type="evidence" value="ECO:0007669"/>
    <property type="project" value="UniProtKB-SubCell"/>
</dbReference>
<dbReference type="PANTHER" id="PTHR11662">
    <property type="entry name" value="SOLUTE CARRIER FAMILY 17"/>
    <property type="match status" value="1"/>
</dbReference>
<evidence type="ECO:0000313" key="8">
    <source>
        <dbReference type="Proteomes" id="UP000024635"/>
    </source>
</evidence>
<dbReference type="OrthoDB" id="2985014at2759"/>
<keyword evidence="8" id="KW-1185">Reference proteome</keyword>
<feature type="transmembrane region" description="Helical" evidence="5">
    <location>
        <begin position="300"/>
        <end position="321"/>
    </location>
</feature>
<dbReference type="CDD" id="cd17380">
    <property type="entry name" value="MFS_SLC17A9_like"/>
    <property type="match status" value="1"/>
</dbReference>
<feature type="transmembrane region" description="Helical" evidence="5">
    <location>
        <begin position="425"/>
        <end position="444"/>
    </location>
</feature>
<dbReference type="Proteomes" id="UP000024635">
    <property type="component" value="Unassembled WGS sequence"/>
</dbReference>
<dbReference type="PANTHER" id="PTHR11662:SF279">
    <property type="entry name" value="VOLTAGE-GATED PURINE NUCLEOTIDE UNIPORTER SLC17A9"/>
    <property type="match status" value="1"/>
</dbReference>
<accession>A0A016UIA2</accession>
<dbReference type="EMBL" id="JARK01001377">
    <property type="protein sequence ID" value="EYC14353.1"/>
    <property type="molecule type" value="Genomic_DNA"/>
</dbReference>
<protein>
    <recommendedName>
        <fullName evidence="6">Major facilitator superfamily (MFS) profile domain-containing protein</fullName>
    </recommendedName>
</protein>
<feature type="transmembrane region" description="Helical" evidence="5">
    <location>
        <begin position="90"/>
        <end position="106"/>
    </location>
</feature>
<dbReference type="InterPro" id="IPR011701">
    <property type="entry name" value="MFS"/>
</dbReference>
<keyword evidence="3 5" id="KW-1133">Transmembrane helix</keyword>
<dbReference type="PROSITE" id="PS50850">
    <property type="entry name" value="MFS"/>
    <property type="match status" value="1"/>
</dbReference>
<dbReference type="GO" id="GO:0015867">
    <property type="term" value="P:ATP transport"/>
    <property type="evidence" value="ECO:0007669"/>
    <property type="project" value="TreeGrafter"/>
</dbReference>
<keyword evidence="4 5" id="KW-0472">Membrane</keyword>
<evidence type="ECO:0000256" key="2">
    <source>
        <dbReference type="ARBA" id="ARBA00022692"/>
    </source>
</evidence>
<comment type="subcellular location">
    <subcellularLocation>
        <location evidence="1">Membrane</location>
        <topology evidence="1">Multi-pass membrane protein</topology>
    </subcellularLocation>
</comment>
<reference evidence="8" key="1">
    <citation type="journal article" date="2015" name="Nat. Genet.">
        <title>The genome and transcriptome of the zoonotic hookworm Ancylostoma ceylanicum identify infection-specific gene families.</title>
        <authorList>
            <person name="Schwarz E.M."/>
            <person name="Hu Y."/>
            <person name="Antoshechkin I."/>
            <person name="Miller M.M."/>
            <person name="Sternberg P.W."/>
            <person name="Aroian R.V."/>
        </authorList>
    </citation>
    <scope>NUCLEOTIDE SEQUENCE</scope>
    <source>
        <strain evidence="8">HY135</strain>
    </source>
</reference>
<dbReference type="InterPro" id="IPR036259">
    <property type="entry name" value="MFS_trans_sf"/>
</dbReference>
<dbReference type="STRING" id="53326.A0A016UIA2"/>
<dbReference type="InterPro" id="IPR050382">
    <property type="entry name" value="MFS_Na/Anion_cotransporter"/>
</dbReference>
<dbReference type="InterPro" id="IPR044777">
    <property type="entry name" value="SLC17A9-like"/>
</dbReference>
<feature type="domain" description="Major facilitator superfamily (MFS) profile" evidence="6">
    <location>
        <begin position="25"/>
        <end position="451"/>
    </location>
</feature>